<gene>
    <name evidence="3" type="ORF">CVT25_005071</name>
</gene>
<feature type="compositionally biased region" description="Polar residues" evidence="1">
    <location>
        <begin position="854"/>
        <end position="873"/>
    </location>
</feature>
<dbReference type="Pfam" id="PF17667">
    <property type="entry name" value="Pkinase_fungal"/>
    <property type="match status" value="1"/>
</dbReference>
<evidence type="ECO:0000313" key="4">
    <source>
        <dbReference type="Proteomes" id="UP000283269"/>
    </source>
</evidence>
<name>A0A409XDW6_PSICY</name>
<reference evidence="3 4" key="1">
    <citation type="journal article" date="2018" name="Evol. Lett.">
        <title>Horizontal gene cluster transfer increased hallucinogenic mushroom diversity.</title>
        <authorList>
            <person name="Reynolds H.T."/>
            <person name="Vijayakumar V."/>
            <person name="Gluck-Thaler E."/>
            <person name="Korotkin H.B."/>
            <person name="Matheny P.B."/>
            <person name="Slot J.C."/>
        </authorList>
    </citation>
    <scope>NUCLEOTIDE SEQUENCE [LARGE SCALE GENOMIC DNA]</scope>
    <source>
        <strain evidence="3 4">2631</strain>
    </source>
</reference>
<dbReference type="Gene3D" id="1.10.510.10">
    <property type="entry name" value="Transferase(Phosphotransferase) domain 1"/>
    <property type="match status" value="1"/>
</dbReference>
<dbReference type="PANTHER" id="PTHR38248">
    <property type="entry name" value="FUNK1 6"/>
    <property type="match status" value="1"/>
</dbReference>
<proteinExistence type="predicted"/>
<evidence type="ECO:0000256" key="1">
    <source>
        <dbReference type="SAM" id="MobiDB-lite"/>
    </source>
</evidence>
<dbReference type="STRING" id="93625.A0A409XDW6"/>
<protein>
    <recommendedName>
        <fullName evidence="2">Fungal-type protein kinase domain-containing protein</fullName>
    </recommendedName>
</protein>
<dbReference type="OrthoDB" id="312874at2759"/>
<evidence type="ECO:0000259" key="2">
    <source>
        <dbReference type="Pfam" id="PF17667"/>
    </source>
</evidence>
<dbReference type="InterPro" id="IPR011009">
    <property type="entry name" value="Kinase-like_dom_sf"/>
</dbReference>
<feature type="compositionally biased region" description="Basic residues" evidence="1">
    <location>
        <begin position="894"/>
        <end position="905"/>
    </location>
</feature>
<feature type="domain" description="Fungal-type protein kinase" evidence="2">
    <location>
        <begin position="239"/>
        <end position="708"/>
    </location>
</feature>
<comment type="caution">
    <text evidence="3">The sequence shown here is derived from an EMBL/GenBank/DDBJ whole genome shotgun (WGS) entry which is preliminary data.</text>
</comment>
<dbReference type="Proteomes" id="UP000283269">
    <property type="component" value="Unassembled WGS sequence"/>
</dbReference>
<keyword evidence="4" id="KW-1185">Reference proteome</keyword>
<dbReference type="EMBL" id="NHYD01001970">
    <property type="protein sequence ID" value="PPQ88972.1"/>
    <property type="molecule type" value="Genomic_DNA"/>
</dbReference>
<evidence type="ECO:0000313" key="3">
    <source>
        <dbReference type="EMBL" id="PPQ88972.1"/>
    </source>
</evidence>
<dbReference type="PANTHER" id="PTHR38248:SF2">
    <property type="entry name" value="FUNK1 11"/>
    <property type="match status" value="1"/>
</dbReference>
<accession>A0A409XDW6</accession>
<dbReference type="AlphaFoldDB" id="A0A409XDW6"/>
<organism evidence="3 4">
    <name type="scientific">Psilocybe cyanescens</name>
    <dbReference type="NCBI Taxonomy" id="93625"/>
    <lineage>
        <taxon>Eukaryota</taxon>
        <taxon>Fungi</taxon>
        <taxon>Dikarya</taxon>
        <taxon>Basidiomycota</taxon>
        <taxon>Agaricomycotina</taxon>
        <taxon>Agaricomycetes</taxon>
        <taxon>Agaricomycetidae</taxon>
        <taxon>Agaricales</taxon>
        <taxon>Agaricineae</taxon>
        <taxon>Strophariaceae</taxon>
        <taxon>Psilocybe</taxon>
    </lineage>
</organism>
<feature type="region of interest" description="Disordered" evidence="1">
    <location>
        <begin position="834"/>
        <end position="905"/>
    </location>
</feature>
<dbReference type="InterPro" id="IPR040976">
    <property type="entry name" value="Pkinase_fungal"/>
</dbReference>
<sequence length="905" mass="103013">MVEVSPGDQTNPEQTTHLSTVIASETDRLLGQFVKGNDESRLFDGLEKVVESIDKCASIDGRLHNKYPYLTNSNLPMDTNSTCSITGTTVASGTSPKDPVVSVTPRIPRTDAGDDSVPSVRLQIAHEMEREFVRCELESFMETYLPFVPDDAHVKECIDKKLRTRQLMGGTYASTLHFTHYPTPPGTAKSEMETYKALQDIGDAVGRYRHPTRPRNLFHYQHTPYSHIESAISGSTHKVDACFTSDPRPPGRSDKSMQLSTTAMAVPMEHKLNAIKRYDNNKQIVSANVQIMNDDVRRMFTFGITIECDEVTLWFHCRSHSAVSKPFSFVDEPKKLIKVFMSILFATDEELGYDPLVTMDEDCEYIFNMSKKGGPVRLFRTVEPIAIYRSNNITGRMTRIFKVTEVNSNPLRTFVLKDVWIEEAAQTESQIQQAIFDAIELFWNTATPENKKGLESLKSKHARLVDSKEYKDFFLTIETDLIGAVSKKIAPGHWPQRNLFHPLPRVPPPLLKISSATGTRRSVGTPRPMSNTEALAQLPRKYVQKKQYRVVFTEVCKSVGELEYLGEVIDVLQQVLIPLQLMFCAGWVHRDISSGNILAHKRGANWQTKLSDLEYANKYPPQPDYKPSSDPKTGTPYFMPHEILSKMYIYIPEDDQDPDPDRYAKKEVTNVEDDDPFREKEEEDEEPNKFVVHNFQHDLESVWWLLLWNLTARIEHAPSNDWAKEIFHNSLKLSEAREGCFERGIRLMMAKILIQSAKGFAKPIEGVRHFMKKQYTDRERRAQLRTFSSYVDIHHEFELFFDALQDEKPLAWREVALTVDNPYQKRDDVQNTAATKNLTADPSTLPPVPVGAATSKTPATQGKSPVPDNTQLAHPTRVKRELPDDEPSPPRRPGPSKRSKRGVRV</sequence>
<dbReference type="InParanoid" id="A0A409XDW6"/>
<dbReference type="SUPFAM" id="SSF56112">
    <property type="entry name" value="Protein kinase-like (PK-like)"/>
    <property type="match status" value="1"/>
</dbReference>
<feature type="region of interest" description="Disordered" evidence="1">
    <location>
        <begin position="88"/>
        <end position="116"/>
    </location>
</feature>